<evidence type="ECO:0000256" key="2">
    <source>
        <dbReference type="SAM" id="SignalP"/>
    </source>
</evidence>
<dbReference type="AlphaFoldDB" id="A0A263BV32"/>
<reference evidence="4" key="1">
    <citation type="submission" date="2017-08" db="EMBL/GenBank/DDBJ databases">
        <authorList>
            <person name="Huang Z."/>
        </authorList>
    </citation>
    <scope>NUCLEOTIDE SEQUENCE [LARGE SCALE GENOMIC DNA]</scope>
    <source>
        <strain evidence="4">SA5d-4</strain>
    </source>
</reference>
<evidence type="ECO:0000256" key="1">
    <source>
        <dbReference type="SAM" id="Coils"/>
    </source>
</evidence>
<accession>A0A263BV32</accession>
<dbReference type="Proteomes" id="UP000217083">
    <property type="component" value="Unassembled WGS sequence"/>
</dbReference>
<evidence type="ECO:0000313" key="4">
    <source>
        <dbReference type="Proteomes" id="UP000217083"/>
    </source>
</evidence>
<feature type="chain" id="PRO_5012040204" evidence="2">
    <location>
        <begin position="25"/>
        <end position="136"/>
    </location>
</feature>
<organism evidence="3 4">
    <name type="scientific">Lottiidibacillus patelloidae</name>
    <dbReference type="NCBI Taxonomy" id="2670334"/>
    <lineage>
        <taxon>Bacteria</taxon>
        <taxon>Bacillati</taxon>
        <taxon>Bacillota</taxon>
        <taxon>Bacilli</taxon>
        <taxon>Bacillales</taxon>
        <taxon>Bacillaceae</taxon>
        <taxon>Lottiidibacillus</taxon>
    </lineage>
</organism>
<keyword evidence="4" id="KW-1185">Reference proteome</keyword>
<proteinExistence type="predicted"/>
<dbReference type="EMBL" id="NPIA01000004">
    <property type="protein sequence ID" value="OZM57026.1"/>
    <property type="molecule type" value="Genomic_DNA"/>
</dbReference>
<sequence>MKKLLNTTLAIVMALTLSIPSAFADVNSNEDKDMQSVQEKVDNANEKIDELIAKAVAEGSDLYNAYQTGEMSLEEYTSEREAVIDQLQEKTEDISIKTKDYAENKGYKVEIYFIDVTIGDKTVPVDPLRVIGKLDR</sequence>
<gene>
    <name evidence="3" type="ORF">CIB95_09660</name>
</gene>
<reference evidence="3 4" key="2">
    <citation type="submission" date="2017-09" db="EMBL/GenBank/DDBJ databases">
        <title>Bacillus patelloidae sp. nov., isolated from the intestinal tract of a marine limpet.</title>
        <authorList>
            <person name="Liu R."/>
            <person name="Dong C."/>
            <person name="Shao Z."/>
        </authorList>
    </citation>
    <scope>NUCLEOTIDE SEQUENCE [LARGE SCALE GENOMIC DNA]</scope>
    <source>
        <strain evidence="3 4">SA5d-4</strain>
    </source>
</reference>
<dbReference type="RefSeq" id="WP_094924622.1">
    <property type="nucleotide sequence ID" value="NZ_NPIA01000004.1"/>
</dbReference>
<keyword evidence="2" id="KW-0732">Signal</keyword>
<comment type="caution">
    <text evidence="3">The sequence shown here is derived from an EMBL/GenBank/DDBJ whole genome shotgun (WGS) entry which is preliminary data.</text>
</comment>
<evidence type="ECO:0000313" key="3">
    <source>
        <dbReference type="EMBL" id="OZM57026.1"/>
    </source>
</evidence>
<protein>
    <submittedName>
        <fullName evidence="3">Uncharacterized protein</fullName>
    </submittedName>
</protein>
<name>A0A263BV32_9BACI</name>
<feature type="coiled-coil region" evidence="1">
    <location>
        <begin position="27"/>
        <end position="93"/>
    </location>
</feature>
<feature type="signal peptide" evidence="2">
    <location>
        <begin position="1"/>
        <end position="24"/>
    </location>
</feature>
<keyword evidence="1" id="KW-0175">Coiled coil</keyword>